<dbReference type="RefSeq" id="WP_184337907.1">
    <property type="nucleotide sequence ID" value="NZ_JACHIG010000001.1"/>
</dbReference>
<evidence type="ECO:0000256" key="2">
    <source>
        <dbReference type="ARBA" id="ARBA00005752"/>
    </source>
</evidence>
<feature type="domain" description="Glutamine amidotransferase type-2" evidence="10">
    <location>
        <begin position="2"/>
        <end position="217"/>
    </location>
</feature>
<evidence type="ECO:0000313" key="11">
    <source>
        <dbReference type="EMBL" id="MBB5030958.1"/>
    </source>
</evidence>
<dbReference type="SUPFAM" id="SSF52402">
    <property type="entry name" value="Adenine nucleotide alpha hydrolases-like"/>
    <property type="match status" value="1"/>
</dbReference>
<evidence type="ECO:0000256" key="5">
    <source>
        <dbReference type="ARBA" id="ARBA00022840"/>
    </source>
</evidence>
<accession>A0A7W7Y7C6</accession>
<dbReference type="Pfam" id="PF13537">
    <property type="entry name" value="GATase_7"/>
    <property type="match status" value="1"/>
</dbReference>
<organism evidence="11 12">
    <name type="scientific">Prosthecobacter vanneervenii</name>
    <dbReference type="NCBI Taxonomy" id="48466"/>
    <lineage>
        <taxon>Bacteria</taxon>
        <taxon>Pseudomonadati</taxon>
        <taxon>Verrucomicrobiota</taxon>
        <taxon>Verrucomicrobiia</taxon>
        <taxon>Verrucomicrobiales</taxon>
        <taxon>Verrucomicrobiaceae</taxon>
        <taxon>Prosthecobacter</taxon>
    </lineage>
</organism>
<dbReference type="Proteomes" id="UP000590740">
    <property type="component" value="Unassembled WGS sequence"/>
</dbReference>
<keyword evidence="8" id="KW-0061">Asparagine biosynthesis</keyword>
<dbReference type="InterPro" id="IPR033738">
    <property type="entry name" value="AsnB_N"/>
</dbReference>
<dbReference type="Pfam" id="PF00733">
    <property type="entry name" value="Asn_synthase"/>
    <property type="match status" value="1"/>
</dbReference>
<dbReference type="PANTHER" id="PTHR43284">
    <property type="entry name" value="ASPARAGINE SYNTHETASE (GLUTAMINE-HYDROLYZING)"/>
    <property type="match status" value="1"/>
</dbReference>
<reference evidence="11 12" key="1">
    <citation type="submission" date="2020-08" db="EMBL/GenBank/DDBJ databases">
        <title>Genomic Encyclopedia of Type Strains, Phase IV (KMG-IV): sequencing the most valuable type-strain genomes for metagenomic binning, comparative biology and taxonomic classification.</title>
        <authorList>
            <person name="Goeker M."/>
        </authorList>
    </citation>
    <scope>NUCLEOTIDE SEQUENCE [LARGE SCALE GENOMIC DNA]</scope>
    <source>
        <strain evidence="11 12">DSM 12252</strain>
    </source>
</reference>
<dbReference type="Gene3D" id="3.60.20.10">
    <property type="entry name" value="Glutamine Phosphoribosylpyrophosphate, subunit 1, domain 1"/>
    <property type="match status" value="1"/>
</dbReference>
<keyword evidence="8" id="KW-0028">Amino-acid biosynthesis</keyword>
<comment type="pathway">
    <text evidence="1">Amino-acid biosynthesis; L-asparagine biosynthesis; L-asparagine from L-aspartate (L-Gln route): step 1/1.</text>
</comment>
<dbReference type="InterPro" id="IPR017932">
    <property type="entry name" value="GATase_2_dom"/>
</dbReference>
<dbReference type="GO" id="GO:0005829">
    <property type="term" value="C:cytosol"/>
    <property type="evidence" value="ECO:0007669"/>
    <property type="project" value="TreeGrafter"/>
</dbReference>
<feature type="active site" description="For GATase activity" evidence="8">
    <location>
        <position position="2"/>
    </location>
</feature>
<comment type="catalytic activity">
    <reaction evidence="7">
        <text>L-aspartate + L-glutamine + ATP + H2O = L-asparagine + L-glutamate + AMP + diphosphate + H(+)</text>
        <dbReference type="Rhea" id="RHEA:12228"/>
        <dbReference type="ChEBI" id="CHEBI:15377"/>
        <dbReference type="ChEBI" id="CHEBI:15378"/>
        <dbReference type="ChEBI" id="CHEBI:29985"/>
        <dbReference type="ChEBI" id="CHEBI:29991"/>
        <dbReference type="ChEBI" id="CHEBI:30616"/>
        <dbReference type="ChEBI" id="CHEBI:33019"/>
        <dbReference type="ChEBI" id="CHEBI:58048"/>
        <dbReference type="ChEBI" id="CHEBI:58359"/>
        <dbReference type="ChEBI" id="CHEBI:456215"/>
        <dbReference type="EC" id="6.3.5.4"/>
    </reaction>
</comment>
<dbReference type="AlphaFoldDB" id="A0A7W7Y7C6"/>
<keyword evidence="6 8" id="KW-0315">Glutamine amidotransferase</keyword>
<dbReference type="InterPro" id="IPR006426">
    <property type="entry name" value="Asn_synth_AEB"/>
</dbReference>
<dbReference type="PIRSF" id="PIRSF001589">
    <property type="entry name" value="Asn_synthetase_glu-h"/>
    <property type="match status" value="1"/>
</dbReference>
<dbReference type="NCBIfam" id="TIGR01536">
    <property type="entry name" value="asn_synth_AEB"/>
    <property type="match status" value="1"/>
</dbReference>
<gene>
    <name evidence="11" type="ORF">HNQ65_000512</name>
</gene>
<dbReference type="GO" id="GO:0006529">
    <property type="term" value="P:asparagine biosynthetic process"/>
    <property type="evidence" value="ECO:0007669"/>
    <property type="project" value="UniProtKB-KW"/>
</dbReference>
<evidence type="ECO:0000256" key="7">
    <source>
        <dbReference type="ARBA" id="ARBA00048741"/>
    </source>
</evidence>
<dbReference type="CDD" id="cd01991">
    <property type="entry name" value="Asn_synthase_B_C"/>
    <property type="match status" value="1"/>
</dbReference>
<dbReference type="GO" id="GO:0005524">
    <property type="term" value="F:ATP binding"/>
    <property type="evidence" value="ECO:0007669"/>
    <property type="project" value="UniProtKB-KW"/>
</dbReference>
<evidence type="ECO:0000256" key="1">
    <source>
        <dbReference type="ARBA" id="ARBA00005187"/>
    </source>
</evidence>
<protein>
    <recommendedName>
        <fullName evidence="3">asparagine synthase (glutamine-hydrolyzing)</fullName>
        <ecNumber evidence="3">6.3.5.4</ecNumber>
    </recommendedName>
</protein>
<dbReference type="PANTHER" id="PTHR43284:SF1">
    <property type="entry name" value="ASPARAGINE SYNTHETASE"/>
    <property type="match status" value="1"/>
</dbReference>
<keyword evidence="4 9" id="KW-0547">Nucleotide-binding</keyword>
<evidence type="ECO:0000256" key="3">
    <source>
        <dbReference type="ARBA" id="ARBA00012737"/>
    </source>
</evidence>
<proteinExistence type="inferred from homology"/>
<sequence>MCGIAGVLSSEKMDGGKLSAVLQQLIASLKHRGPDDNGTWINASGTVGLAHVRLAILDLSPGGHQPMHTPDGRFHITFNGEIYNFKELRNELERDGVPFASHSDTEVLLRLYEKHGLAMLPRLRGMFALAIWDEKNRRCFLARDPLGIKPLYYTTRGGRLAFASELKALQVSGFAGSQLDAEALVRYFQMGSVQEPHTLLADVHCLEAGHYLIWEQGRCAKSCYWRVTFTSDEMSGGDAVETVKQGLMESIDAHFVSDVPVGIFLSGGIDSTAVLALARASGHHKISTFSIGVDDAGMDESAPAERTAKHFGADHHAMRLNAERGGELFARFLSAMDQPSVDGFNTYAVSAFARQGGMKVVLSGLGGDELFAGYKSFDAVPRLHALNRAAHCIPLAAGIAGWALERNFYSAKLRRVGSMLRLPPTVKNSYRAFRGILSFHTAKLLAARYLNCSYDSLPELPNHHIKVEDIRNAVSKCELTLYMRNQLLRDSDVMSMSQGLELRVPLVDRVFFEKIAKVPASLRLRAGKQMLLDAVPEVPEWIKNQPKRGFVFPFEKWIEQQWGQEFAAATQKLPFTNPTWFTRWAVFMLDHWLERSAGHARAAIV</sequence>
<keyword evidence="5 9" id="KW-0067">ATP-binding</keyword>
<keyword evidence="12" id="KW-1185">Reference proteome</keyword>
<name>A0A7W7Y7C6_9BACT</name>
<feature type="binding site" evidence="9">
    <location>
        <position position="104"/>
    </location>
    <ligand>
        <name>L-glutamine</name>
        <dbReference type="ChEBI" id="CHEBI:58359"/>
    </ligand>
</feature>
<keyword evidence="11" id="KW-0436">Ligase</keyword>
<dbReference type="InterPro" id="IPR014729">
    <property type="entry name" value="Rossmann-like_a/b/a_fold"/>
</dbReference>
<dbReference type="CDD" id="cd00712">
    <property type="entry name" value="AsnB"/>
    <property type="match status" value="1"/>
</dbReference>
<dbReference type="EC" id="6.3.5.4" evidence="3"/>
<evidence type="ECO:0000256" key="8">
    <source>
        <dbReference type="PIRSR" id="PIRSR001589-1"/>
    </source>
</evidence>
<dbReference type="EMBL" id="JACHIG010000001">
    <property type="protein sequence ID" value="MBB5030958.1"/>
    <property type="molecule type" value="Genomic_DNA"/>
</dbReference>
<comment type="caution">
    <text evidence="11">The sequence shown here is derived from an EMBL/GenBank/DDBJ whole genome shotgun (WGS) entry which is preliminary data.</text>
</comment>
<dbReference type="InterPro" id="IPR001962">
    <property type="entry name" value="Asn_synthase"/>
</dbReference>
<evidence type="ECO:0000259" key="10">
    <source>
        <dbReference type="PROSITE" id="PS51278"/>
    </source>
</evidence>
<evidence type="ECO:0000256" key="6">
    <source>
        <dbReference type="ARBA" id="ARBA00022962"/>
    </source>
</evidence>
<evidence type="ECO:0000313" key="12">
    <source>
        <dbReference type="Proteomes" id="UP000590740"/>
    </source>
</evidence>
<dbReference type="Gene3D" id="3.40.50.620">
    <property type="entry name" value="HUPs"/>
    <property type="match status" value="1"/>
</dbReference>
<dbReference type="PROSITE" id="PS51278">
    <property type="entry name" value="GATASE_TYPE_2"/>
    <property type="match status" value="1"/>
</dbReference>
<dbReference type="SUPFAM" id="SSF56235">
    <property type="entry name" value="N-terminal nucleophile aminohydrolases (Ntn hydrolases)"/>
    <property type="match status" value="1"/>
</dbReference>
<comment type="similarity">
    <text evidence="2">Belongs to the asparagine synthetase family.</text>
</comment>
<dbReference type="GO" id="GO:0004066">
    <property type="term" value="F:asparagine synthase (glutamine-hydrolyzing) activity"/>
    <property type="evidence" value="ECO:0007669"/>
    <property type="project" value="UniProtKB-EC"/>
</dbReference>
<dbReference type="InterPro" id="IPR029055">
    <property type="entry name" value="Ntn_hydrolases_N"/>
</dbReference>
<evidence type="ECO:0000256" key="9">
    <source>
        <dbReference type="PIRSR" id="PIRSR001589-2"/>
    </source>
</evidence>
<evidence type="ECO:0000256" key="4">
    <source>
        <dbReference type="ARBA" id="ARBA00022741"/>
    </source>
</evidence>
<dbReference type="InterPro" id="IPR051786">
    <property type="entry name" value="ASN_synthetase/amidase"/>
</dbReference>
<feature type="binding site" evidence="9">
    <location>
        <begin position="363"/>
        <end position="364"/>
    </location>
    <ligand>
        <name>ATP</name>
        <dbReference type="ChEBI" id="CHEBI:30616"/>
    </ligand>
</feature>
<feature type="binding site" evidence="9">
    <location>
        <position position="291"/>
    </location>
    <ligand>
        <name>ATP</name>
        <dbReference type="ChEBI" id="CHEBI:30616"/>
    </ligand>
</feature>